<dbReference type="Proteomes" id="UP000030693">
    <property type="component" value="Unassembled WGS sequence"/>
</dbReference>
<comment type="cofactor">
    <cofactor evidence="1">
        <name>FAD</name>
        <dbReference type="ChEBI" id="CHEBI:57692"/>
    </cofactor>
</comment>
<protein>
    <recommendedName>
        <fullName evidence="3">glycerol-3-phosphate dehydrogenase</fullName>
        <ecNumber evidence="3">1.1.5.3</ecNumber>
    </recommendedName>
</protein>
<evidence type="ECO:0000259" key="8">
    <source>
        <dbReference type="Pfam" id="PF01266"/>
    </source>
</evidence>
<comment type="similarity">
    <text evidence="2">Belongs to the FAD-dependent glycerol-3-phosphate dehydrogenase family.</text>
</comment>
<evidence type="ECO:0000259" key="9">
    <source>
        <dbReference type="Pfam" id="PF16901"/>
    </source>
</evidence>
<dbReference type="eggNOG" id="KOG0042">
    <property type="taxonomic scope" value="Eukaryota"/>
</dbReference>
<dbReference type="PANTHER" id="PTHR11985:SF15">
    <property type="entry name" value="GLYCEROL-3-PHOSPHATE DEHYDROGENASE, MITOCHONDRIAL"/>
    <property type="match status" value="1"/>
</dbReference>
<evidence type="ECO:0000256" key="1">
    <source>
        <dbReference type="ARBA" id="ARBA00001974"/>
    </source>
</evidence>
<evidence type="ECO:0000313" key="11">
    <source>
        <dbReference type="Proteomes" id="UP000030693"/>
    </source>
</evidence>
<dbReference type="InterPro" id="IPR038299">
    <property type="entry name" value="DAO_C_sf"/>
</dbReference>
<keyword evidence="4" id="KW-0285">Flavoprotein</keyword>
<sequence length="822" mass="87444">MYSHLGRVLASAGRAGLAHSPRAQAAGIPRAARAFSSSAGPGGPSGNFRRAAIALAGLGAAGGLAYLATSSEGSFTRPSFLTAAHCDAAPAPTSVPTSEADAPEEFRRIRSTPEERQARREKRSQERLERMEERRRIGPARLKTLPTRAEHMERLRADEEYDLIVIGAGITGSGIALDAASRGLKVALIERDDFAAGTSSRSTKLIHGGVRYLERAVFDLDSKQYNLVREALAERKTLLEIAPHIVHPQAILLPVYSFFDAVYYYAGAVCYNLLARLTSGDRMPFTRILSPTRTLEAFPSLSAEGLRAGIVYHDGVNDDARLTTSTVLTAASYGATVVNHTEVVGLVQVPEGAAAGTTDPAAADSTRHSDAGSLVIQGSGDAAASAAADTAAPRMRTTGVEVRDRLTGQTFTVQAKGVINATGPFSDTIRRLDDPASRPILVPSQGIHVVLPAHLFEHSTFGLLDPATSDNRVVFVLPWAGSVLCGTTDTPLPRAAAENSGNVVEPVGPADLAAAGSEAGPLPSGGLIAREADVEWVLNAVRPYLRKDLQVSRSDVRSIWAGVRPLVRDPNNPAFYSQTADEQSGTNTSTIARTHVVHVSPSSLITVSGGKLTTFRIMAKDALDSAIRVFGLTPDTPEAITDKIKLFGAEKYNEAAILSSLTTEYGFDAEVANHLLRSYGDRATQVAALCAPTEWTSVVLPDGTLSSVLTTRPLEEADAAAAGTTVPPRVSGPRGFRLAPDHPYLDGEVRYAVRHEYACTLVDVIARRTRLAFVDVYAAAKVIPTVAAIMQAELGWSEERTKREMATARLFLDSCGLTTVTE</sequence>
<dbReference type="GO" id="GO:0004368">
    <property type="term" value="F:glycerol-3-phosphate dehydrogenase (quinone) activity"/>
    <property type="evidence" value="ECO:0007669"/>
    <property type="project" value="UniProtKB-EC"/>
</dbReference>
<dbReference type="InterPro" id="IPR000447">
    <property type="entry name" value="G3P_DH_FAD-dep"/>
</dbReference>
<evidence type="ECO:0000256" key="7">
    <source>
        <dbReference type="SAM" id="MobiDB-lite"/>
    </source>
</evidence>
<name>A0A058ZD93_FONAL</name>
<feature type="region of interest" description="Disordered" evidence="7">
    <location>
        <begin position="91"/>
        <end position="132"/>
    </location>
</feature>
<dbReference type="InterPro" id="IPR031656">
    <property type="entry name" value="DAO_C"/>
</dbReference>
<evidence type="ECO:0000256" key="4">
    <source>
        <dbReference type="ARBA" id="ARBA00022630"/>
    </source>
</evidence>
<reference evidence="10" key="1">
    <citation type="submission" date="2013-04" db="EMBL/GenBank/DDBJ databases">
        <title>The Genome Sequence of Fonticula alba ATCC 38817.</title>
        <authorList>
            <consortium name="The Broad Institute Genomics Platform"/>
            <person name="Russ C."/>
            <person name="Cuomo C."/>
            <person name="Burger G."/>
            <person name="Gray M.W."/>
            <person name="Holland P.W.H."/>
            <person name="King N."/>
            <person name="Lang F.B.F."/>
            <person name="Roger A.J."/>
            <person name="Ruiz-Trillo I."/>
            <person name="Brown M."/>
            <person name="Walker B."/>
            <person name="Young S."/>
            <person name="Zeng Q."/>
            <person name="Gargeya S."/>
            <person name="Fitzgerald M."/>
            <person name="Haas B."/>
            <person name="Abouelleil A."/>
            <person name="Allen A.W."/>
            <person name="Alvarado L."/>
            <person name="Arachchi H.M."/>
            <person name="Berlin A.M."/>
            <person name="Chapman S.B."/>
            <person name="Gainer-Dewar J."/>
            <person name="Goldberg J."/>
            <person name="Griggs A."/>
            <person name="Gujja S."/>
            <person name="Hansen M."/>
            <person name="Howarth C."/>
            <person name="Imamovic A."/>
            <person name="Ireland A."/>
            <person name="Larimer J."/>
            <person name="McCowan C."/>
            <person name="Murphy C."/>
            <person name="Pearson M."/>
            <person name="Poon T.W."/>
            <person name="Priest M."/>
            <person name="Roberts A."/>
            <person name="Saif S."/>
            <person name="Shea T."/>
            <person name="Sisk P."/>
            <person name="Sykes S."/>
            <person name="Wortman J."/>
            <person name="Nusbaum C."/>
            <person name="Birren B."/>
        </authorList>
    </citation>
    <scope>NUCLEOTIDE SEQUENCE [LARGE SCALE GENOMIC DNA]</scope>
    <source>
        <strain evidence="10">ATCC 38817</strain>
    </source>
</reference>
<dbReference type="GO" id="GO:0005739">
    <property type="term" value="C:mitochondrion"/>
    <property type="evidence" value="ECO:0007669"/>
    <property type="project" value="TreeGrafter"/>
</dbReference>
<dbReference type="GO" id="GO:0006072">
    <property type="term" value="P:glycerol-3-phosphate metabolic process"/>
    <property type="evidence" value="ECO:0007669"/>
    <property type="project" value="InterPro"/>
</dbReference>
<dbReference type="Gene3D" id="1.10.8.870">
    <property type="entry name" value="Alpha-glycerophosphate oxidase, cap domain"/>
    <property type="match status" value="1"/>
</dbReference>
<proteinExistence type="inferred from homology"/>
<accession>A0A058ZD93</accession>
<feature type="domain" description="Alpha-glycerophosphate oxidase C-terminal" evidence="9">
    <location>
        <begin position="640"/>
        <end position="800"/>
    </location>
</feature>
<evidence type="ECO:0000256" key="2">
    <source>
        <dbReference type="ARBA" id="ARBA00007330"/>
    </source>
</evidence>
<dbReference type="GeneID" id="20527079"/>
<evidence type="ECO:0000256" key="3">
    <source>
        <dbReference type="ARBA" id="ARBA00013029"/>
    </source>
</evidence>
<dbReference type="PANTHER" id="PTHR11985">
    <property type="entry name" value="GLYCEROL-3-PHOSPHATE DEHYDROGENASE"/>
    <property type="match status" value="1"/>
</dbReference>
<evidence type="ECO:0000256" key="5">
    <source>
        <dbReference type="ARBA" id="ARBA00022827"/>
    </source>
</evidence>
<dbReference type="EC" id="1.1.5.3" evidence="3"/>
<gene>
    <name evidence="10" type="ORF">H696_02354</name>
</gene>
<dbReference type="Gene3D" id="3.50.50.60">
    <property type="entry name" value="FAD/NAD(P)-binding domain"/>
    <property type="match status" value="3"/>
</dbReference>
<dbReference type="InterPro" id="IPR006076">
    <property type="entry name" value="FAD-dep_OxRdtase"/>
</dbReference>
<keyword evidence="11" id="KW-1185">Reference proteome</keyword>
<feature type="compositionally biased region" description="Basic and acidic residues" evidence="7">
    <location>
        <begin position="104"/>
        <end position="132"/>
    </location>
</feature>
<feature type="domain" description="FAD dependent oxidoreductase" evidence="8">
    <location>
        <begin position="162"/>
        <end position="358"/>
    </location>
</feature>
<evidence type="ECO:0000313" key="10">
    <source>
        <dbReference type="EMBL" id="KCV71407.1"/>
    </source>
</evidence>
<dbReference type="SUPFAM" id="SSF51905">
    <property type="entry name" value="FAD/NAD(P)-binding domain"/>
    <property type="match status" value="1"/>
</dbReference>
<organism evidence="10">
    <name type="scientific">Fonticula alba</name>
    <name type="common">Slime mold</name>
    <dbReference type="NCBI Taxonomy" id="691883"/>
    <lineage>
        <taxon>Eukaryota</taxon>
        <taxon>Rotosphaerida</taxon>
        <taxon>Fonticulaceae</taxon>
        <taxon>Fonticula</taxon>
    </lineage>
</organism>
<keyword evidence="6" id="KW-0560">Oxidoreductase</keyword>
<dbReference type="PRINTS" id="PR01001">
    <property type="entry name" value="FADG3PDH"/>
</dbReference>
<dbReference type="Gene3D" id="3.30.9.10">
    <property type="entry name" value="D-Amino Acid Oxidase, subunit A, domain 2"/>
    <property type="match status" value="1"/>
</dbReference>
<feature type="domain" description="FAD dependent oxidoreductase" evidence="8">
    <location>
        <begin position="400"/>
        <end position="573"/>
    </location>
</feature>
<dbReference type="AlphaFoldDB" id="A0A058ZD93"/>
<dbReference type="EMBL" id="KB932203">
    <property type="protein sequence ID" value="KCV71407.1"/>
    <property type="molecule type" value="Genomic_DNA"/>
</dbReference>
<dbReference type="STRING" id="691883.A0A058ZD93"/>
<dbReference type="Pfam" id="PF01266">
    <property type="entry name" value="DAO"/>
    <property type="match status" value="2"/>
</dbReference>
<dbReference type="RefSeq" id="XP_009494530.1">
    <property type="nucleotide sequence ID" value="XM_009496255.1"/>
</dbReference>
<evidence type="ECO:0000256" key="6">
    <source>
        <dbReference type="ARBA" id="ARBA00023002"/>
    </source>
</evidence>
<dbReference type="InterPro" id="IPR036188">
    <property type="entry name" value="FAD/NAD-bd_sf"/>
</dbReference>
<dbReference type="Pfam" id="PF16901">
    <property type="entry name" value="DAO_C"/>
    <property type="match status" value="1"/>
</dbReference>
<keyword evidence="5" id="KW-0274">FAD</keyword>
<dbReference type="OrthoDB" id="264015at2759"/>
<dbReference type="OMA" id="PHIVKPM"/>